<evidence type="ECO:0000256" key="5">
    <source>
        <dbReference type="ARBA" id="ARBA00022786"/>
    </source>
</evidence>
<dbReference type="InterPro" id="IPR016135">
    <property type="entry name" value="UBQ-conjugating_enzyme/RWD"/>
</dbReference>
<dbReference type="STRING" id="35608.A0A2U1QHC4"/>
<dbReference type="SUPFAM" id="SSF75011">
    <property type="entry name" value="3-carboxy-cis,cis-mucoante lactonizing enzyme"/>
    <property type="match status" value="1"/>
</dbReference>
<sequence>MSSPSKRREMDLMKLMMGDYKVEMMNDGPYDGGVWRIRVELPDAYPYKSPSIGFINKIYHPNVDEMSGSVCLDVINQTWSPMFDLVNVFEVFLPQLLLYPNPSDPLNGDAAALMMRDKTAYEQKVKEYCERYAKPEDAGAVPEEKSSDEELSEAEDPELFSILLSLLRNGYLPSKAKNFDIQDLVFEAKFYGIERLLVESKSNPSQFDPFDLEKCFILPLSGRDSPSAIAATDNGSVFVSHGSKITSFDWSLQRKSTTLTQFNAVDSLLCLSNNVVAAGATDFCGLQIIDLESGFVEKSLEWENVTKSGSTVQGVGVSNEFLFTSFESSRRNSNTILVYDLNDGFRAVSEIGHNEIYGADFDSAIPSTKLDWIPSLNLLMASGSHSGPSGISGNIKFWDIRSGNLVSEIKEKVDCFSDITVSDSLSAVFKIGMNSGEVSYMDFRNISSDGSWNCLGDSRKLANVKKEGFGCKIESHGNQVFCSKEGDLELWSEVLMGSSTTTSKNGKEERVFKKNILGRSKDIGGARITNLTIGGNKMFITRKDQQCVEVWQSSVRRS</sequence>
<evidence type="ECO:0000256" key="1">
    <source>
        <dbReference type="ARBA" id="ARBA00004906"/>
    </source>
</evidence>
<keyword evidence="6" id="KW-0067">ATP-binding</keyword>
<dbReference type="SUPFAM" id="SSF54695">
    <property type="entry name" value="POZ domain"/>
    <property type="match status" value="1"/>
</dbReference>
<dbReference type="Proteomes" id="UP000245207">
    <property type="component" value="Unassembled WGS sequence"/>
</dbReference>
<dbReference type="PANTHER" id="PTHR11145">
    <property type="entry name" value="BTB/POZ DOMAIN-CONTAINING ADAPTER FOR CUL3-MEDIATED RHOA DEGRADATION PROTEIN FAMILY MEMBER"/>
    <property type="match status" value="1"/>
</dbReference>
<dbReference type="InterPro" id="IPR000608">
    <property type="entry name" value="UBC"/>
</dbReference>
<dbReference type="CDD" id="cd23797">
    <property type="entry name" value="UBCc_UBE2H"/>
    <property type="match status" value="1"/>
</dbReference>
<dbReference type="SMART" id="SM00212">
    <property type="entry name" value="UBCc"/>
    <property type="match status" value="1"/>
</dbReference>
<dbReference type="OrthoDB" id="6077599at2759"/>
<accession>A0A2U1QHC4</accession>
<keyword evidence="3" id="KW-0808">Transferase</keyword>
<dbReference type="EMBL" id="PKPP01000126">
    <property type="protein sequence ID" value="PWA97373.1"/>
    <property type="molecule type" value="Genomic_DNA"/>
</dbReference>
<name>A0A2U1QHC4_ARTAN</name>
<feature type="active site" description="Glycyl thioester intermediate" evidence="8">
    <location>
        <position position="71"/>
    </location>
</feature>
<dbReference type="InterPro" id="IPR045068">
    <property type="entry name" value="BACURD1-3"/>
</dbReference>
<dbReference type="PANTHER" id="PTHR11145:SF23">
    <property type="entry name" value="PROTEIN BINDING PROTEIN"/>
    <property type="match status" value="1"/>
</dbReference>
<keyword evidence="11" id="KW-1185">Reference proteome</keyword>
<feature type="domain" description="UBC core" evidence="9">
    <location>
        <begin position="1"/>
        <end position="134"/>
    </location>
</feature>
<comment type="pathway">
    <text evidence="1">Protein modification; protein ubiquitination.</text>
</comment>
<dbReference type="Gene3D" id="3.10.110.10">
    <property type="entry name" value="Ubiquitin Conjugating Enzyme"/>
    <property type="match status" value="1"/>
</dbReference>
<dbReference type="InterPro" id="IPR011333">
    <property type="entry name" value="SKP1/BTB/POZ_sf"/>
</dbReference>
<organism evidence="10 11">
    <name type="scientific">Artemisia annua</name>
    <name type="common">Sweet wormwood</name>
    <dbReference type="NCBI Taxonomy" id="35608"/>
    <lineage>
        <taxon>Eukaryota</taxon>
        <taxon>Viridiplantae</taxon>
        <taxon>Streptophyta</taxon>
        <taxon>Embryophyta</taxon>
        <taxon>Tracheophyta</taxon>
        <taxon>Spermatophyta</taxon>
        <taxon>Magnoliopsida</taxon>
        <taxon>eudicotyledons</taxon>
        <taxon>Gunneridae</taxon>
        <taxon>Pentapetalae</taxon>
        <taxon>asterids</taxon>
        <taxon>campanulids</taxon>
        <taxon>Asterales</taxon>
        <taxon>Asteraceae</taxon>
        <taxon>Asteroideae</taxon>
        <taxon>Anthemideae</taxon>
        <taxon>Artemisiinae</taxon>
        <taxon>Artemisia</taxon>
    </lineage>
</organism>
<dbReference type="InterPro" id="IPR023313">
    <property type="entry name" value="UBQ-conjugating_AS"/>
</dbReference>
<gene>
    <name evidence="10" type="ORF">CTI12_AA009470</name>
</gene>
<proteinExistence type="predicted"/>
<dbReference type="Gene3D" id="2.130.10.10">
    <property type="entry name" value="YVTN repeat-like/Quinoprotein amine dehydrogenase"/>
    <property type="match status" value="1"/>
</dbReference>
<evidence type="ECO:0000256" key="6">
    <source>
        <dbReference type="ARBA" id="ARBA00022840"/>
    </source>
</evidence>
<evidence type="ECO:0000313" key="11">
    <source>
        <dbReference type="Proteomes" id="UP000245207"/>
    </source>
</evidence>
<protein>
    <recommendedName>
        <fullName evidence="2">E2 ubiquitin-conjugating enzyme</fullName>
        <ecNumber evidence="2">2.3.2.23</ecNumber>
    </recommendedName>
</protein>
<dbReference type="GO" id="GO:0006511">
    <property type="term" value="P:ubiquitin-dependent protein catabolic process"/>
    <property type="evidence" value="ECO:0007669"/>
    <property type="project" value="UniProtKB-ARBA"/>
</dbReference>
<dbReference type="GO" id="GO:0005524">
    <property type="term" value="F:ATP binding"/>
    <property type="evidence" value="ECO:0007669"/>
    <property type="project" value="UniProtKB-KW"/>
</dbReference>
<dbReference type="FunFam" id="3.10.110.10:FF:000024">
    <property type="entry name" value="Ubiquitin-conjugating enzyme 5, E2"/>
    <property type="match status" value="1"/>
</dbReference>
<comment type="caution">
    <text evidence="10">The sequence shown here is derived from an EMBL/GenBank/DDBJ whole genome shotgun (WGS) entry which is preliminary data.</text>
</comment>
<evidence type="ECO:0000259" key="9">
    <source>
        <dbReference type="PROSITE" id="PS50127"/>
    </source>
</evidence>
<dbReference type="AlphaFoldDB" id="A0A2U1QHC4"/>
<dbReference type="GO" id="GO:0061631">
    <property type="term" value="F:ubiquitin conjugating enzyme activity"/>
    <property type="evidence" value="ECO:0007669"/>
    <property type="project" value="UniProtKB-EC"/>
</dbReference>
<keyword evidence="4" id="KW-0547">Nucleotide-binding</keyword>
<evidence type="ECO:0000256" key="7">
    <source>
        <dbReference type="ARBA" id="ARBA00056190"/>
    </source>
</evidence>
<keyword evidence="5" id="KW-0833">Ubl conjugation pathway</keyword>
<dbReference type="PROSITE" id="PS50127">
    <property type="entry name" value="UBC_2"/>
    <property type="match status" value="1"/>
</dbReference>
<dbReference type="Pfam" id="PF00179">
    <property type="entry name" value="UQ_con"/>
    <property type="match status" value="1"/>
</dbReference>
<dbReference type="EC" id="2.3.2.23" evidence="2"/>
<dbReference type="PROSITE" id="PS00183">
    <property type="entry name" value="UBC_1"/>
    <property type="match status" value="1"/>
</dbReference>
<dbReference type="InterPro" id="IPR015943">
    <property type="entry name" value="WD40/YVTN_repeat-like_dom_sf"/>
</dbReference>
<evidence type="ECO:0000256" key="3">
    <source>
        <dbReference type="ARBA" id="ARBA00022679"/>
    </source>
</evidence>
<evidence type="ECO:0000256" key="2">
    <source>
        <dbReference type="ARBA" id="ARBA00012486"/>
    </source>
</evidence>
<evidence type="ECO:0000256" key="8">
    <source>
        <dbReference type="PROSITE-ProRule" id="PRU10133"/>
    </source>
</evidence>
<comment type="function">
    <text evidence="7">Accepts the ubiquitin from the E1 complex and catalyzes its covalent attachment to other proteins.</text>
</comment>
<reference evidence="10 11" key="1">
    <citation type="journal article" date="2018" name="Mol. Plant">
        <title>The genome of Artemisia annua provides insight into the evolution of Asteraceae family and artemisinin biosynthesis.</title>
        <authorList>
            <person name="Shen Q."/>
            <person name="Zhang L."/>
            <person name="Liao Z."/>
            <person name="Wang S."/>
            <person name="Yan T."/>
            <person name="Shi P."/>
            <person name="Liu M."/>
            <person name="Fu X."/>
            <person name="Pan Q."/>
            <person name="Wang Y."/>
            <person name="Lv Z."/>
            <person name="Lu X."/>
            <person name="Zhang F."/>
            <person name="Jiang W."/>
            <person name="Ma Y."/>
            <person name="Chen M."/>
            <person name="Hao X."/>
            <person name="Li L."/>
            <person name="Tang Y."/>
            <person name="Lv G."/>
            <person name="Zhou Y."/>
            <person name="Sun X."/>
            <person name="Brodelius P.E."/>
            <person name="Rose J.K.C."/>
            <person name="Tang K."/>
        </authorList>
    </citation>
    <scope>NUCLEOTIDE SEQUENCE [LARGE SCALE GENOMIC DNA]</scope>
    <source>
        <strain evidence="11">cv. Huhao1</strain>
        <tissue evidence="10">Leaf</tissue>
    </source>
</reference>
<dbReference type="SUPFAM" id="SSF54495">
    <property type="entry name" value="UBC-like"/>
    <property type="match status" value="1"/>
</dbReference>
<dbReference type="Pfam" id="PF25279">
    <property type="entry name" value="Beta_prop_At2g24240"/>
    <property type="match status" value="1"/>
</dbReference>
<evidence type="ECO:0000313" key="10">
    <source>
        <dbReference type="EMBL" id="PWA97373.1"/>
    </source>
</evidence>
<evidence type="ECO:0000256" key="4">
    <source>
        <dbReference type="ARBA" id="ARBA00022741"/>
    </source>
</evidence>
<dbReference type="InterPro" id="IPR057441">
    <property type="entry name" value="Beta_prop_At2g24240"/>
</dbReference>